<evidence type="ECO:0000256" key="1">
    <source>
        <dbReference type="SAM" id="MobiDB-lite"/>
    </source>
</evidence>
<accession>A0AAW2D7V4</accession>
<keyword evidence="4" id="KW-1185">Reference proteome</keyword>
<comment type="caution">
    <text evidence="3">The sequence shown here is derived from an EMBL/GenBank/DDBJ whole genome shotgun (WGS) entry which is preliminary data.</text>
</comment>
<feature type="signal peptide" evidence="2">
    <location>
        <begin position="1"/>
        <end position="24"/>
    </location>
</feature>
<reference evidence="3 4" key="1">
    <citation type="submission" date="2024-01" db="EMBL/GenBank/DDBJ databases">
        <title>A telomere-to-telomere, gap-free genome of sweet tea (Lithocarpus litseifolius).</title>
        <authorList>
            <person name="Zhou J."/>
        </authorList>
    </citation>
    <scope>NUCLEOTIDE SEQUENCE [LARGE SCALE GENOMIC DNA]</scope>
    <source>
        <strain evidence="3">Zhou-2022a</strain>
        <tissue evidence="3">Leaf</tissue>
    </source>
</reference>
<dbReference type="EMBL" id="JAZDWU010000004">
    <property type="protein sequence ID" value="KAL0005758.1"/>
    <property type="molecule type" value="Genomic_DNA"/>
</dbReference>
<name>A0AAW2D7V4_9ROSI</name>
<gene>
    <name evidence="3" type="ORF">SO802_013319</name>
</gene>
<feature type="chain" id="PRO_5043340614" evidence="2">
    <location>
        <begin position="25"/>
        <end position="111"/>
    </location>
</feature>
<feature type="region of interest" description="Disordered" evidence="1">
    <location>
        <begin position="90"/>
        <end position="111"/>
    </location>
</feature>
<sequence length="111" mass="12540">MERMRSCLCLIIVIILLLFLRSEARPLNPNMKDKKNHQSLFRFEAGPLNPNMKDRKNRSLSSSSLLAMIKDRYVPKREIPGGPRFLREVVPLSKGPVPPSAPNPITHAANP</sequence>
<evidence type="ECO:0000256" key="2">
    <source>
        <dbReference type="SAM" id="SignalP"/>
    </source>
</evidence>
<dbReference type="AlphaFoldDB" id="A0AAW2D7V4"/>
<proteinExistence type="predicted"/>
<evidence type="ECO:0000313" key="3">
    <source>
        <dbReference type="EMBL" id="KAL0005758.1"/>
    </source>
</evidence>
<evidence type="ECO:0000313" key="4">
    <source>
        <dbReference type="Proteomes" id="UP001459277"/>
    </source>
</evidence>
<dbReference type="Proteomes" id="UP001459277">
    <property type="component" value="Unassembled WGS sequence"/>
</dbReference>
<organism evidence="3 4">
    <name type="scientific">Lithocarpus litseifolius</name>
    <dbReference type="NCBI Taxonomy" id="425828"/>
    <lineage>
        <taxon>Eukaryota</taxon>
        <taxon>Viridiplantae</taxon>
        <taxon>Streptophyta</taxon>
        <taxon>Embryophyta</taxon>
        <taxon>Tracheophyta</taxon>
        <taxon>Spermatophyta</taxon>
        <taxon>Magnoliopsida</taxon>
        <taxon>eudicotyledons</taxon>
        <taxon>Gunneridae</taxon>
        <taxon>Pentapetalae</taxon>
        <taxon>rosids</taxon>
        <taxon>fabids</taxon>
        <taxon>Fagales</taxon>
        <taxon>Fagaceae</taxon>
        <taxon>Lithocarpus</taxon>
    </lineage>
</organism>
<protein>
    <submittedName>
        <fullName evidence="3">Uncharacterized protein</fullName>
    </submittedName>
</protein>
<keyword evidence="2" id="KW-0732">Signal</keyword>